<evidence type="ECO:0000259" key="1">
    <source>
        <dbReference type="Pfam" id="PF01764"/>
    </source>
</evidence>
<evidence type="ECO:0000313" key="2">
    <source>
        <dbReference type="EMBL" id="MFD0704599.1"/>
    </source>
</evidence>
<name>A0ABW2Y551_9BIFI</name>
<protein>
    <recommendedName>
        <fullName evidence="1">Fungal lipase-type domain-containing protein</fullName>
    </recommendedName>
</protein>
<organism evidence="2 3">
    <name type="scientific">Alloscardovia venturai</name>
    <dbReference type="NCBI Taxonomy" id="1769421"/>
    <lineage>
        <taxon>Bacteria</taxon>
        <taxon>Bacillati</taxon>
        <taxon>Actinomycetota</taxon>
        <taxon>Actinomycetes</taxon>
        <taxon>Bifidobacteriales</taxon>
        <taxon>Bifidobacteriaceae</taxon>
        <taxon>Alloscardovia</taxon>
    </lineage>
</organism>
<feature type="domain" description="Fungal lipase-type" evidence="1">
    <location>
        <begin position="141"/>
        <end position="215"/>
    </location>
</feature>
<comment type="caution">
    <text evidence="2">The sequence shown here is derived from an EMBL/GenBank/DDBJ whole genome shotgun (WGS) entry which is preliminary data.</text>
</comment>
<dbReference type="Gene3D" id="3.40.50.1820">
    <property type="entry name" value="alpha/beta hydrolase"/>
    <property type="match status" value="1"/>
</dbReference>
<evidence type="ECO:0000313" key="3">
    <source>
        <dbReference type="Proteomes" id="UP001597036"/>
    </source>
</evidence>
<dbReference type="InterPro" id="IPR029058">
    <property type="entry name" value="AB_hydrolase_fold"/>
</dbReference>
<dbReference type="SUPFAM" id="SSF53474">
    <property type="entry name" value="alpha/beta-Hydrolases"/>
    <property type="match status" value="1"/>
</dbReference>
<reference evidence="3" key="1">
    <citation type="journal article" date="2019" name="Int. J. Syst. Evol. Microbiol.">
        <title>The Global Catalogue of Microorganisms (GCM) 10K type strain sequencing project: providing services to taxonomists for standard genome sequencing and annotation.</title>
        <authorList>
            <consortium name="The Broad Institute Genomics Platform"/>
            <consortium name="The Broad Institute Genome Sequencing Center for Infectious Disease"/>
            <person name="Wu L."/>
            <person name="Ma J."/>
        </authorList>
    </citation>
    <scope>NUCLEOTIDE SEQUENCE [LARGE SCALE GENOMIC DNA]</scope>
    <source>
        <strain evidence="3">CCM 8604</strain>
    </source>
</reference>
<proteinExistence type="predicted"/>
<keyword evidence="3" id="KW-1185">Reference proteome</keyword>
<gene>
    <name evidence="2" type="ORF">ACFQY8_02390</name>
</gene>
<dbReference type="Pfam" id="PF01764">
    <property type="entry name" value="Lipase_3"/>
    <property type="match status" value="1"/>
</dbReference>
<accession>A0ABW2Y551</accession>
<sequence length="431" mass="47789">MSFTPQQLNALAGDVYSLKDGRYASLTKSYPLNDKNQRLGYFHTLDYCSNSSNGFQAMAVAPLGENPPKHVAVVYAGTYPLDMADIHTDMQLIISGDSSELKRFCYDSANPKTGVATTGNPAPEIGIEEYPNQLDQARTFAQKILKKYPHASYQFTGHSLGGFLAINVGAENHKPSVGWNAPAPGRVMSESIKRWIKSHSKDYQNYRTNNDIIGNFDAFNSSYDLGITHWSGNARKSPSFLKNHGLDQYDFDNEGYVRELGSLYDKAFANLSVLRSYLSDADSQKRGSRVGKLSDTDGLVFDSVQSEAVATNLCHISESSSEEINTLTQKLSRDLEELYRNAYRYPPRFLKSLSSDEIYDLLAAVGVTHHSMVDIVGTEAAENLRTVRDVNSAMEKLHHDVKVAAEKLLQKDVELARLLTPAMALTSNDTK</sequence>
<dbReference type="Proteomes" id="UP001597036">
    <property type="component" value="Unassembled WGS sequence"/>
</dbReference>
<dbReference type="InterPro" id="IPR002921">
    <property type="entry name" value="Fungal_lipase-type"/>
</dbReference>
<dbReference type="EMBL" id="JBHTHQ010000012">
    <property type="protein sequence ID" value="MFD0704599.1"/>
    <property type="molecule type" value="Genomic_DNA"/>
</dbReference>